<feature type="region of interest" description="Disordered" evidence="1">
    <location>
        <begin position="266"/>
        <end position="747"/>
    </location>
</feature>
<dbReference type="HOGENOM" id="CLU_009400_1_0_1"/>
<evidence type="ECO:0008006" key="4">
    <source>
        <dbReference type="Google" id="ProtNLM"/>
    </source>
</evidence>
<dbReference type="Pfam" id="PF11489">
    <property type="entry name" value="Aim21"/>
    <property type="match status" value="1"/>
</dbReference>
<feature type="compositionally biased region" description="Low complexity" evidence="1">
    <location>
        <begin position="889"/>
        <end position="898"/>
    </location>
</feature>
<feature type="compositionally biased region" description="Low complexity" evidence="1">
    <location>
        <begin position="208"/>
        <end position="219"/>
    </location>
</feature>
<feature type="compositionally biased region" description="Low complexity" evidence="1">
    <location>
        <begin position="99"/>
        <end position="111"/>
    </location>
</feature>
<feature type="compositionally biased region" description="Basic and acidic residues" evidence="1">
    <location>
        <begin position="790"/>
        <end position="803"/>
    </location>
</feature>
<feature type="compositionally biased region" description="Basic and acidic residues" evidence="1">
    <location>
        <begin position="112"/>
        <end position="125"/>
    </location>
</feature>
<feature type="compositionally biased region" description="Basic and acidic residues" evidence="1">
    <location>
        <begin position="266"/>
        <end position="279"/>
    </location>
</feature>
<dbReference type="AlphaFoldDB" id="S3BZK6"/>
<feature type="region of interest" description="Disordered" evidence="1">
    <location>
        <begin position="876"/>
        <end position="934"/>
    </location>
</feature>
<feature type="compositionally biased region" description="Basic and acidic residues" evidence="1">
    <location>
        <begin position="290"/>
        <end position="303"/>
    </location>
</feature>
<dbReference type="Proteomes" id="UP000016923">
    <property type="component" value="Unassembled WGS sequence"/>
</dbReference>
<gene>
    <name evidence="2" type="ORF">F503_02791</name>
</gene>
<feature type="compositionally biased region" description="Low complexity" evidence="1">
    <location>
        <begin position="675"/>
        <end position="692"/>
    </location>
</feature>
<feature type="compositionally biased region" description="Low complexity" evidence="1">
    <location>
        <begin position="722"/>
        <end position="738"/>
    </location>
</feature>
<dbReference type="EMBL" id="KE148154">
    <property type="protein sequence ID" value="EPE05962.1"/>
    <property type="molecule type" value="Genomic_DNA"/>
</dbReference>
<feature type="compositionally biased region" description="Low complexity" evidence="1">
    <location>
        <begin position="920"/>
        <end position="934"/>
    </location>
</feature>
<feature type="compositionally biased region" description="Basic and acidic residues" evidence="1">
    <location>
        <begin position="137"/>
        <end position="151"/>
    </location>
</feature>
<evidence type="ECO:0000313" key="3">
    <source>
        <dbReference type="Proteomes" id="UP000016923"/>
    </source>
</evidence>
<organism evidence="2 3">
    <name type="scientific">Ophiostoma piceae (strain UAMH 11346)</name>
    <name type="common">Sap stain fungus</name>
    <dbReference type="NCBI Taxonomy" id="1262450"/>
    <lineage>
        <taxon>Eukaryota</taxon>
        <taxon>Fungi</taxon>
        <taxon>Dikarya</taxon>
        <taxon>Ascomycota</taxon>
        <taxon>Pezizomycotina</taxon>
        <taxon>Sordariomycetes</taxon>
        <taxon>Sordariomycetidae</taxon>
        <taxon>Ophiostomatales</taxon>
        <taxon>Ophiostomataceae</taxon>
        <taxon>Ophiostoma</taxon>
    </lineage>
</organism>
<feature type="compositionally biased region" description="Low complexity" evidence="1">
    <location>
        <begin position="811"/>
        <end position="831"/>
    </location>
</feature>
<feature type="compositionally biased region" description="Basic and acidic residues" evidence="1">
    <location>
        <begin position="563"/>
        <end position="583"/>
    </location>
</feature>
<feature type="compositionally biased region" description="Polar residues" evidence="1">
    <location>
        <begin position="650"/>
        <end position="659"/>
    </location>
</feature>
<feature type="compositionally biased region" description="Low complexity" evidence="1">
    <location>
        <begin position="439"/>
        <end position="458"/>
    </location>
</feature>
<feature type="region of interest" description="Disordered" evidence="1">
    <location>
        <begin position="769"/>
        <end position="836"/>
    </location>
</feature>
<evidence type="ECO:0000313" key="2">
    <source>
        <dbReference type="EMBL" id="EPE05962.1"/>
    </source>
</evidence>
<feature type="compositionally biased region" description="Polar residues" evidence="1">
    <location>
        <begin position="51"/>
        <end position="68"/>
    </location>
</feature>
<dbReference type="VEuPathDB" id="FungiDB:F503_02791"/>
<sequence>MATTQAPIVPARPIKAQDTPKIPPRPSRRGIERANSPSRDRFAPSPLDSILSKSPNKSSFTNGPSLLSTPPGGDIDRSGSVDLPSVGQEGSEYAAVAESFSQAGSISSRSASPEHTRTVADDLKLHAPKPSLPAVSAKERVAAVTRTDSDRAASFGIGQASQVTSQAASQATSQEAPASDDGVEVDEHGIPAIGRQVPMYPNAGDVQAPTPAEVAAAAASEKNHHRKKSARGFGELPPDSYGLHGHGVIPSDKLERAYYSKHPELVKLEHTPHHSDRAQDYSLPSADLNKIVRESASRTRVDPNDITPSEQVGWQAIDESTSRPASVAPKGKSSSFSSQSSTSPTILKSTIKKNPEISFSAPPEDPVAEADSGVIHVEDPTSTRRKSVMFSEDESPDLDQFDQYDQYENETPILALDELAKDPAAYDNEPAVRPSLERSGSSFDGQGSSSRPTSRPSSVFRDSHIPEESATADADDKDEYEPLFKDDDSKASKPRSSEDGHAPRFPSRDIWEDAPSSAHYTAEVNTPDMQSKPEGDVEGTVVRRASSTVSERDDETPAQAFARHQEELAEKELHGADTFAENRKPHKPTSWATHTATDDDVATSGISTPASISASTTAPTTTSASASSSRRPAMNRFPSRDVWEDAPESLQLQTEVSNPQEDEVSSPADAIKPDSPQVAQVPQVPQRPAVPSRPKPKSVDGAAASDRPKPQIPSRPVRQHLPVAVEQPEAEAESASPPKTKPAVPARPFGGKIAALQATFMSDLNKKLKIGPQAPKKDEPEPSAEAAEEVAEKEKAPLVDARKGRARGPQRRAPAARPVATETESAPAASAGPVTLGFSTTTTLYSIDPEEGVVSVSSPAPKAVEPVALEAKPVEVPAVEEAEDKNPNVEAGAEAVTEAEAKEETPAAAAASTTEEETPAKSSTTEAETIEATA</sequence>
<proteinExistence type="predicted"/>
<accession>S3BZK6</accession>
<feature type="compositionally biased region" description="Polar residues" evidence="1">
    <location>
        <begin position="306"/>
        <end position="324"/>
    </location>
</feature>
<feature type="compositionally biased region" description="Acidic residues" evidence="1">
    <location>
        <begin position="391"/>
        <end position="408"/>
    </location>
</feature>
<name>S3BZK6_OPHP1</name>
<protein>
    <recommendedName>
        <fullName evidence="4">Altered inheritance of mitochondria protein 21</fullName>
    </recommendedName>
</protein>
<feature type="compositionally biased region" description="Basic and acidic residues" evidence="1">
    <location>
        <begin position="480"/>
        <end position="511"/>
    </location>
</feature>
<evidence type="ECO:0000256" key="1">
    <source>
        <dbReference type="SAM" id="MobiDB-lite"/>
    </source>
</evidence>
<dbReference type="STRING" id="1262450.S3BZK6"/>
<feature type="compositionally biased region" description="Low complexity" evidence="1">
    <location>
        <begin position="602"/>
        <end position="632"/>
    </location>
</feature>
<keyword evidence="3" id="KW-1185">Reference proteome</keyword>
<dbReference type="InterPro" id="IPR021582">
    <property type="entry name" value="Aim21"/>
</dbReference>
<feature type="compositionally biased region" description="Low complexity" evidence="1">
    <location>
        <begin position="333"/>
        <end position="343"/>
    </location>
</feature>
<feature type="compositionally biased region" description="Low complexity" evidence="1">
    <location>
        <begin position="159"/>
        <end position="179"/>
    </location>
</feature>
<reference evidence="2 3" key="1">
    <citation type="journal article" date="2013" name="BMC Genomics">
        <title>The genome and transcriptome of the pine saprophyte Ophiostoma piceae, and a comparison with the bark beetle-associated pine pathogen Grosmannia clavigera.</title>
        <authorList>
            <person name="Haridas S."/>
            <person name="Wang Y."/>
            <person name="Lim L."/>
            <person name="Massoumi Alamouti S."/>
            <person name="Jackman S."/>
            <person name="Docking R."/>
            <person name="Robertson G."/>
            <person name="Birol I."/>
            <person name="Bohlmann J."/>
            <person name="Breuil C."/>
        </authorList>
    </citation>
    <scope>NUCLEOTIDE SEQUENCE [LARGE SCALE GENOMIC DNA]</scope>
    <source>
        <strain evidence="2 3">UAMH 11346</strain>
    </source>
</reference>
<feature type="region of interest" description="Disordered" evidence="1">
    <location>
        <begin position="1"/>
        <end position="241"/>
    </location>
</feature>
<dbReference type="OrthoDB" id="5386574at2759"/>
<dbReference type="eggNOG" id="ENOG502SPD4">
    <property type="taxonomic scope" value="Eukaryota"/>
</dbReference>
<dbReference type="OMA" id="PRPDWAM"/>